<gene>
    <name evidence="3" type="ORF">CC80DRAFT_543157</name>
</gene>
<evidence type="ECO:0000256" key="1">
    <source>
        <dbReference type="SAM" id="Coils"/>
    </source>
</evidence>
<evidence type="ECO:0000256" key="2">
    <source>
        <dbReference type="SAM" id="MobiDB-lite"/>
    </source>
</evidence>
<keyword evidence="4" id="KW-1185">Reference proteome</keyword>
<dbReference type="AlphaFoldDB" id="A0A6A5UBU1"/>
<proteinExistence type="predicted"/>
<organism evidence="3 4">
    <name type="scientific">Byssothecium circinans</name>
    <dbReference type="NCBI Taxonomy" id="147558"/>
    <lineage>
        <taxon>Eukaryota</taxon>
        <taxon>Fungi</taxon>
        <taxon>Dikarya</taxon>
        <taxon>Ascomycota</taxon>
        <taxon>Pezizomycotina</taxon>
        <taxon>Dothideomycetes</taxon>
        <taxon>Pleosporomycetidae</taxon>
        <taxon>Pleosporales</taxon>
        <taxon>Massarineae</taxon>
        <taxon>Massarinaceae</taxon>
        <taxon>Byssothecium</taxon>
    </lineage>
</organism>
<keyword evidence="1" id="KW-0175">Coiled coil</keyword>
<name>A0A6A5UBU1_9PLEO</name>
<dbReference type="Proteomes" id="UP000800035">
    <property type="component" value="Unassembled WGS sequence"/>
</dbReference>
<dbReference type="EMBL" id="ML976980">
    <property type="protein sequence ID" value="KAF1961790.1"/>
    <property type="molecule type" value="Genomic_DNA"/>
</dbReference>
<accession>A0A6A5UBU1</accession>
<feature type="compositionally biased region" description="Basic and acidic residues" evidence="2">
    <location>
        <begin position="105"/>
        <end position="120"/>
    </location>
</feature>
<protein>
    <submittedName>
        <fullName evidence="3">Uncharacterized protein</fullName>
    </submittedName>
</protein>
<evidence type="ECO:0000313" key="3">
    <source>
        <dbReference type="EMBL" id="KAF1961790.1"/>
    </source>
</evidence>
<sequence length="642" mass="72718">MERQWQKYMRDEPEEWPWLDVTIAPNTTNLEVFLNVPPAVVIDTATASLVAKAASTFEGSGNLLYINWPCNFDREGKLKSSPAPPVNVELDEYKRELENSTTEVISEHEERSSDSKRPAEDEVGGSMSKRPRIDNVASPAVQRLLDHVDESNKAWKERPGMQAELKGLQNRLVASEEELAAKKSKNTEYEAQITRQENQIKANELALEKSDTNNQQIKEYFNKRLKQQEAQFKAKENELEQSQIDNQARVAELDKRVKEVEKELATVQDENMKLSEELSGELHKGLRNTHTISTLQKSVRRVEREREEAYSQSQVFWNALEAVWILYRDIVLRCAPLTDSQSERGSDIDNDGPAKTGTDEETTVLSRSSLIEAFREKLWVGTVAPSIHLDKATFIVEAVQKGETPKWNPPRLNAENQESGLMADIVPENEPQSSSQTISSWLMEHLTAVESHLPKTINNIQVTKDTMTLFYPLQVWKEDDWLAVVKLLAGEKGERIGGVGVVLFGKRIFRVSKSHKANITRMTLDGRDQVVAIREDWDGERNSLTVFRPSRKDAGKFASKDILLPKEYLPAYKHEIVYEIQDTECYLLTLAVKALFGIDAQVAPCIHRLLQRISEPESFPAGDPGTVTGFDTGEAFTYARHA</sequence>
<feature type="coiled-coil region" evidence="1">
    <location>
        <begin position="158"/>
        <end position="312"/>
    </location>
</feature>
<feature type="region of interest" description="Disordered" evidence="2">
    <location>
        <begin position="339"/>
        <end position="363"/>
    </location>
</feature>
<reference evidence="3" key="1">
    <citation type="journal article" date="2020" name="Stud. Mycol.">
        <title>101 Dothideomycetes genomes: a test case for predicting lifestyles and emergence of pathogens.</title>
        <authorList>
            <person name="Haridas S."/>
            <person name="Albert R."/>
            <person name="Binder M."/>
            <person name="Bloem J."/>
            <person name="Labutti K."/>
            <person name="Salamov A."/>
            <person name="Andreopoulos B."/>
            <person name="Baker S."/>
            <person name="Barry K."/>
            <person name="Bills G."/>
            <person name="Bluhm B."/>
            <person name="Cannon C."/>
            <person name="Castanera R."/>
            <person name="Culley D."/>
            <person name="Daum C."/>
            <person name="Ezra D."/>
            <person name="Gonzalez J."/>
            <person name="Henrissat B."/>
            <person name="Kuo A."/>
            <person name="Liang C."/>
            <person name="Lipzen A."/>
            <person name="Lutzoni F."/>
            <person name="Magnuson J."/>
            <person name="Mondo S."/>
            <person name="Nolan M."/>
            <person name="Ohm R."/>
            <person name="Pangilinan J."/>
            <person name="Park H.-J."/>
            <person name="Ramirez L."/>
            <person name="Alfaro M."/>
            <person name="Sun H."/>
            <person name="Tritt A."/>
            <person name="Yoshinaga Y."/>
            <person name="Zwiers L.-H."/>
            <person name="Turgeon B."/>
            <person name="Goodwin S."/>
            <person name="Spatafora J."/>
            <person name="Crous P."/>
            <person name="Grigoriev I."/>
        </authorList>
    </citation>
    <scope>NUCLEOTIDE SEQUENCE</scope>
    <source>
        <strain evidence="3">CBS 675.92</strain>
    </source>
</reference>
<dbReference type="Gene3D" id="1.10.287.1490">
    <property type="match status" value="1"/>
</dbReference>
<feature type="region of interest" description="Disordered" evidence="2">
    <location>
        <begin position="99"/>
        <end position="134"/>
    </location>
</feature>
<evidence type="ECO:0000313" key="4">
    <source>
        <dbReference type="Proteomes" id="UP000800035"/>
    </source>
</evidence>